<dbReference type="EMBL" id="AP025225">
    <property type="protein sequence ID" value="BDB95920.1"/>
    <property type="molecule type" value="Genomic_DNA"/>
</dbReference>
<sequence>MTIVYRSEKKAPLTADEVDGNFRDLDERLSKLEKSVQVGIPESIASVKVDQGKLHIFGTKGTKLSEVDVPVLSWRPRGMWQQKESYNSMDVVYYQDSLHLCLAYHVSDNFNPKFWQEILNVQGILKSCGMKMRFYSNESLPKNPELGTLCVTNIDNGIIMAYYDGKTWQRVSVEQGK</sequence>
<dbReference type="RefSeq" id="WP_236865158.1">
    <property type="nucleotide sequence ID" value="NZ_AP025225.1"/>
</dbReference>
<name>A0ABM7V833_9PROT</name>
<accession>A0ABM7V833</accession>
<organism evidence="1 2">
    <name type="scientific">Candidatus Hydrogenosomobacter endosymbioticus</name>
    <dbReference type="NCBI Taxonomy" id="2558174"/>
    <lineage>
        <taxon>Bacteria</taxon>
        <taxon>Pseudomonadati</taxon>
        <taxon>Pseudomonadota</taxon>
        <taxon>Alphaproteobacteria</taxon>
        <taxon>Holosporales</taxon>
        <taxon>Holosporaceae</taxon>
        <taxon>Candidatus Hydrogenosomobacter</taxon>
    </lineage>
</organism>
<evidence type="ECO:0000313" key="1">
    <source>
        <dbReference type="EMBL" id="BDB95920.1"/>
    </source>
</evidence>
<evidence type="ECO:0000313" key="2">
    <source>
        <dbReference type="Proteomes" id="UP001320209"/>
    </source>
</evidence>
<gene>
    <name evidence="1" type="ORF">HYD_0530</name>
</gene>
<keyword evidence="2" id="KW-1185">Reference proteome</keyword>
<protein>
    <submittedName>
        <fullName evidence="1">Uncharacterized protein</fullName>
    </submittedName>
</protein>
<proteinExistence type="predicted"/>
<dbReference type="Proteomes" id="UP001320209">
    <property type="component" value="Chromosome"/>
</dbReference>
<reference evidence="1" key="1">
    <citation type="submission" date="2021-10" db="EMBL/GenBank/DDBJ databases">
        <title>Genome Sequence of The Candidatus Hydrogeosomobacter endosymbioticus, an Intracellular Bacterial Symbiont of the Anaerobic Ciliate GW7.</title>
        <authorList>
            <person name="Shiohama Y."/>
            <person name="Shinzato N."/>
        </authorList>
    </citation>
    <scope>NUCLEOTIDE SEQUENCE [LARGE SCALE GENOMIC DNA]</scope>
    <source>
        <strain evidence="1">200920</strain>
    </source>
</reference>